<accession>A0A1N7RX88</accession>
<keyword evidence="1" id="KW-0479">Metal-binding</keyword>
<dbReference type="GO" id="GO:0046872">
    <property type="term" value="F:metal ion binding"/>
    <property type="evidence" value="ECO:0007669"/>
    <property type="project" value="UniProtKB-KW"/>
</dbReference>
<dbReference type="EC" id="3.7.1.20" evidence="3"/>
<dbReference type="InterPro" id="IPR036663">
    <property type="entry name" value="Fumarylacetoacetase_C_sf"/>
</dbReference>
<dbReference type="InterPro" id="IPR011234">
    <property type="entry name" value="Fumarylacetoacetase-like_C"/>
</dbReference>
<keyword evidence="3" id="KW-0378">Hydrolase</keyword>
<dbReference type="Gene3D" id="3.90.850.10">
    <property type="entry name" value="Fumarylacetoacetase-like, C-terminal domain"/>
    <property type="match status" value="1"/>
</dbReference>
<comment type="caution">
    <text evidence="3">The sequence shown here is derived from an EMBL/GenBank/DDBJ whole genome shotgun (WGS) entry which is preliminary data.</text>
</comment>
<dbReference type="Pfam" id="PF01557">
    <property type="entry name" value="FAA_hydrolase"/>
    <property type="match status" value="1"/>
</dbReference>
<dbReference type="FunFam" id="3.90.850.10:FF:000005">
    <property type="entry name" value="FAA hydrolase family protein"/>
    <property type="match status" value="1"/>
</dbReference>
<gene>
    <name evidence="3" type="ORF">BN2476_230178</name>
</gene>
<keyword evidence="4" id="KW-1185">Reference proteome</keyword>
<dbReference type="GO" id="GO:0034545">
    <property type="term" value="F:fumarylpyruvate hydrolase activity"/>
    <property type="evidence" value="ECO:0007669"/>
    <property type="project" value="UniProtKB-EC"/>
</dbReference>
<evidence type="ECO:0000313" key="4">
    <source>
        <dbReference type="Proteomes" id="UP000195569"/>
    </source>
</evidence>
<feature type="domain" description="Fumarylacetoacetase-like C-terminal" evidence="2">
    <location>
        <begin position="85"/>
        <end position="290"/>
    </location>
</feature>
<reference evidence="3" key="1">
    <citation type="submission" date="2016-12" db="EMBL/GenBank/DDBJ databases">
        <authorList>
            <person name="Moulin L."/>
        </authorList>
    </citation>
    <scope>NUCLEOTIDE SEQUENCE [LARGE SCALE GENOMIC DNA]</scope>
    <source>
        <strain evidence="3">STM 7183</strain>
    </source>
</reference>
<dbReference type="AlphaFoldDB" id="A0A1N7RX88"/>
<dbReference type="Proteomes" id="UP000195569">
    <property type="component" value="Unassembled WGS sequence"/>
</dbReference>
<proteinExistence type="predicted"/>
<evidence type="ECO:0000313" key="3">
    <source>
        <dbReference type="EMBL" id="SIT39728.1"/>
    </source>
</evidence>
<name>A0A1N7RX88_9BURK</name>
<evidence type="ECO:0000259" key="2">
    <source>
        <dbReference type="Pfam" id="PF01557"/>
    </source>
</evidence>
<sequence>MLRVPAEFEKIAGLHRTVKHGCEARHLAIRPGRARDGVALHSVLRCVERLNQSKTENGMGYVFAPAPVTAVPVVGSDDQFAVRRIYCVGRNYEAHAREMGHDPDREPPFFFAKPADAVLYVAPGATGEFAYPAQSKNVHYEMELVAAVGKAGKNISADNALEHVYGYALGLDMTRRDLQAEAKKLGRPWDTAKGFDQSAPLGPIHPVSKVGHVGEGAIWLTVNGEEKQRSDVSQLIWSVAETTAYLSTFFELQPGDLIFTGTPEGVGAIAQGDLMKGGVDGLGEFSVRVV</sequence>
<dbReference type="GO" id="GO:0018773">
    <property type="term" value="F:acetylpyruvate hydrolase activity"/>
    <property type="evidence" value="ECO:0007669"/>
    <property type="project" value="TreeGrafter"/>
</dbReference>
<dbReference type="SUPFAM" id="SSF56529">
    <property type="entry name" value="FAH"/>
    <property type="match status" value="1"/>
</dbReference>
<dbReference type="EMBL" id="CYGY02000023">
    <property type="protein sequence ID" value="SIT39728.1"/>
    <property type="molecule type" value="Genomic_DNA"/>
</dbReference>
<dbReference type="PANTHER" id="PTHR11820">
    <property type="entry name" value="ACYLPYRUVASE"/>
    <property type="match status" value="1"/>
</dbReference>
<protein>
    <submittedName>
        <fullName evidence="3">Fumarylpyruvate hydrolase (Modular protein)</fullName>
        <ecNumber evidence="3">3.7.1.20</ecNumber>
    </submittedName>
</protein>
<organism evidence="3 4">
    <name type="scientific">Paraburkholderia piptadeniae</name>
    <dbReference type="NCBI Taxonomy" id="1701573"/>
    <lineage>
        <taxon>Bacteria</taxon>
        <taxon>Pseudomonadati</taxon>
        <taxon>Pseudomonadota</taxon>
        <taxon>Betaproteobacteria</taxon>
        <taxon>Burkholderiales</taxon>
        <taxon>Burkholderiaceae</taxon>
        <taxon>Paraburkholderia</taxon>
    </lineage>
</organism>
<dbReference type="PANTHER" id="PTHR11820:SF90">
    <property type="entry name" value="FLUTATHIONE S-TRANSFERASE"/>
    <property type="match status" value="1"/>
</dbReference>
<evidence type="ECO:0000256" key="1">
    <source>
        <dbReference type="ARBA" id="ARBA00022723"/>
    </source>
</evidence>